<gene>
    <name evidence="4" type="ORF">J2800_004971</name>
</gene>
<dbReference type="Gene3D" id="3.40.50.720">
    <property type="entry name" value="NAD(P)-binding Rossmann-like Domain"/>
    <property type="match status" value="1"/>
</dbReference>
<dbReference type="InterPro" id="IPR036291">
    <property type="entry name" value="NAD(P)-bd_dom_sf"/>
</dbReference>
<protein>
    <submittedName>
        <fullName evidence="4">NAD(P)-dependent dehydrogenase (Short-subunit alcohol dehydrogenase family)</fullName>
    </submittedName>
</protein>
<evidence type="ECO:0000259" key="3">
    <source>
        <dbReference type="SMART" id="SM00822"/>
    </source>
</evidence>
<dbReference type="SUPFAM" id="SSF51735">
    <property type="entry name" value="NAD(P)-binding Rossmann-fold domains"/>
    <property type="match status" value="1"/>
</dbReference>
<dbReference type="SMART" id="SM00822">
    <property type="entry name" value="PKS_KR"/>
    <property type="match status" value="1"/>
</dbReference>
<dbReference type="InterPro" id="IPR002347">
    <property type="entry name" value="SDR_fam"/>
</dbReference>
<evidence type="ECO:0000256" key="1">
    <source>
        <dbReference type="ARBA" id="ARBA00006484"/>
    </source>
</evidence>
<dbReference type="Pfam" id="PF13561">
    <property type="entry name" value="adh_short_C2"/>
    <property type="match status" value="1"/>
</dbReference>
<accession>A0ABU1N6V6</accession>
<evidence type="ECO:0000256" key="2">
    <source>
        <dbReference type="ARBA" id="ARBA00023002"/>
    </source>
</evidence>
<dbReference type="Proteomes" id="UP001262754">
    <property type="component" value="Unassembled WGS sequence"/>
</dbReference>
<dbReference type="CDD" id="cd05233">
    <property type="entry name" value="SDR_c"/>
    <property type="match status" value="1"/>
</dbReference>
<proteinExistence type="inferred from homology"/>
<organism evidence="4 5">
    <name type="scientific">Caulobacter rhizosphaerae</name>
    <dbReference type="NCBI Taxonomy" id="2010972"/>
    <lineage>
        <taxon>Bacteria</taxon>
        <taxon>Pseudomonadati</taxon>
        <taxon>Pseudomonadota</taxon>
        <taxon>Alphaproteobacteria</taxon>
        <taxon>Caulobacterales</taxon>
        <taxon>Caulobacteraceae</taxon>
        <taxon>Caulobacter</taxon>
    </lineage>
</organism>
<reference evidence="4 5" key="1">
    <citation type="submission" date="2023-07" db="EMBL/GenBank/DDBJ databases">
        <title>Sorghum-associated microbial communities from plants grown in Nebraska, USA.</title>
        <authorList>
            <person name="Schachtman D."/>
        </authorList>
    </citation>
    <scope>NUCLEOTIDE SEQUENCE [LARGE SCALE GENOMIC DNA]</scope>
    <source>
        <strain evidence="4 5">DS2154</strain>
    </source>
</reference>
<evidence type="ECO:0000313" key="4">
    <source>
        <dbReference type="EMBL" id="MDR6534200.1"/>
    </source>
</evidence>
<dbReference type="EMBL" id="JAVDRL010000022">
    <property type="protein sequence ID" value="MDR6534200.1"/>
    <property type="molecule type" value="Genomic_DNA"/>
</dbReference>
<dbReference type="RefSeq" id="WP_056755156.1">
    <property type="nucleotide sequence ID" value="NZ_JAVDRL010000022.1"/>
</dbReference>
<comment type="caution">
    <text evidence="4">The sequence shown here is derived from an EMBL/GenBank/DDBJ whole genome shotgun (WGS) entry which is preliminary data.</text>
</comment>
<dbReference type="PANTHER" id="PTHR43639:SF1">
    <property type="entry name" value="SHORT-CHAIN DEHYDROGENASE_REDUCTASE FAMILY PROTEIN"/>
    <property type="match status" value="1"/>
</dbReference>
<comment type="similarity">
    <text evidence="1">Belongs to the short-chain dehydrogenases/reductases (SDR) family.</text>
</comment>
<evidence type="ECO:0000313" key="5">
    <source>
        <dbReference type="Proteomes" id="UP001262754"/>
    </source>
</evidence>
<name>A0ABU1N6V6_9CAUL</name>
<keyword evidence="5" id="KW-1185">Reference proteome</keyword>
<keyword evidence="2" id="KW-0560">Oxidoreductase</keyword>
<feature type="domain" description="Ketoreductase" evidence="3">
    <location>
        <begin position="16"/>
        <end position="197"/>
    </location>
</feature>
<dbReference type="PANTHER" id="PTHR43639">
    <property type="entry name" value="OXIDOREDUCTASE, SHORT-CHAIN DEHYDROGENASE/REDUCTASE FAMILY (AFU_ORTHOLOGUE AFUA_5G02870)"/>
    <property type="match status" value="1"/>
</dbReference>
<sequence>MTTLDWTSMAGLLAGRVAIVTGASGGVGRGLARALALSGARVVVAARSPAGGQETVAVIEAEGGRALFVATDVCDATAVRCTVEATVQAFGGLDIVVHNAASTLAKPTPLEDIDDALWAEQAGVSLDALHHLAHAALPHLRDTGRGRFLVLSSAQGQHGGAMNPAYTALKAAQRGFVKALAREWGPHDIVVNALAPAALTDAAKAYLEADPERTREAMKSFPLGRMGDMRDDIGPAAVAMCSDLWRYVTGQTVNVDGGYYTAL</sequence>
<dbReference type="PRINTS" id="PR00081">
    <property type="entry name" value="GDHRDH"/>
</dbReference>
<dbReference type="InterPro" id="IPR057326">
    <property type="entry name" value="KR_dom"/>
</dbReference>